<feature type="compositionally biased region" description="Basic and acidic residues" evidence="3">
    <location>
        <begin position="247"/>
        <end position="260"/>
    </location>
</feature>
<evidence type="ECO:0000256" key="2">
    <source>
        <dbReference type="ARBA" id="ARBA00023002"/>
    </source>
</evidence>
<dbReference type="GO" id="GO:0016020">
    <property type="term" value="C:membrane"/>
    <property type="evidence" value="ECO:0007669"/>
    <property type="project" value="TreeGrafter"/>
</dbReference>
<evidence type="ECO:0000256" key="1">
    <source>
        <dbReference type="ARBA" id="ARBA00006484"/>
    </source>
</evidence>
<dbReference type="EMBL" id="VAFL01000007">
    <property type="protein sequence ID" value="TKW66318.1"/>
    <property type="molecule type" value="Genomic_DNA"/>
</dbReference>
<dbReference type="InterPro" id="IPR002347">
    <property type="entry name" value="SDR_fam"/>
</dbReference>
<dbReference type="Pfam" id="PF00106">
    <property type="entry name" value="adh_short"/>
    <property type="match status" value="1"/>
</dbReference>
<dbReference type="GO" id="GO:0016491">
    <property type="term" value="F:oxidoreductase activity"/>
    <property type="evidence" value="ECO:0007669"/>
    <property type="project" value="UniProtKB-KW"/>
</dbReference>
<dbReference type="PANTHER" id="PTHR44196">
    <property type="entry name" value="DEHYDROGENASE/REDUCTASE SDR FAMILY MEMBER 7B"/>
    <property type="match status" value="1"/>
</dbReference>
<protein>
    <submittedName>
        <fullName evidence="4">SDR family NAD(P)-dependent oxidoreductase</fullName>
    </submittedName>
</protein>
<organism evidence="4 5">
    <name type="scientific">Paracoccus denitrificans</name>
    <dbReference type="NCBI Taxonomy" id="266"/>
    <lineage>
        <taxon>Bacteria</taxon>
        <taxon>Pseudomonadati</taxon>
        <taxon>Pseudomonadota</taxon>
        <taxon>Alphaproteobacteria</taxon>
        <taxon>Rhodobacterales</taxon>
        <taxon>Paracoccaceae</taxon>
        <taxon>Paracoccus</taxon>
    </lineage>
</organism>
<comment type="similarity">
    <text evidence="1">Belongs to the short-chain dehydrogenases/reductases (SDR) family.</text>
</comment>
<comment type="caution">
    <text evidence="4">The sequence shown here is derived from an EMBL/GenBank/DDBJ whole genome shotgun (WGS) entry which is preliminary data.</text>
</comment>
<dbReference type="SUPFAM" id="SSF51735">
    <property type="entry name" value="NAD(P)-binding Rossmann-fold domains"/>
    <property type="match status" value="1"/>
</dbReference>
<dbReference type="Proteomes" id="UP000315344">
    <property type="component" value="Unassembled WGS sequence"/>
</dbReference>
<evidence type="ECO:0000256" key="3">
    <source>
        <dbReference type="SAM" id="MobiDB-lite"/>
    </source>
</evidence>
<evidence type="ECO:0000313" key="4">
    <source>
        <dbReference type="EMBL" id="TKW66318.1"/>
    </source>
</evidence>
<dbReference type="PRINTS" id="PR00081">
    <property type="entry name" value="GDHRDH"/>
</dbReference>
<accession>A0A533I9H1</accession>
<gene>
    <name evidence="4" type="ORF">DI616_10155</name>
</gene>
<keyword evidence="2" id="KW-0560">Oxidoreductase</keyword>
<reference evidence="4 5" key="1">
    <citation type="journal article" date="2017" name="Nat. Commun.">
        <title>In situ click chemistry generation of cyclooxygenase-2 inhibitors.</title>
        <authorList>
            <person name="Bhardwaj A."/>
            <person name="Kaur J."/>
            <person name="Wuest M."/>
            <person name="Wuest F."/>
        </authorList>
    </citation>
    <scope>NUCLEOTIDE SEQUENCE [LARGE SCALE GENOMIC DNA]</scope>
    <source>
        <strain evidence="4">S2_012_000_R3_94</strain>
    </source>
</reference>
<proteinExistence type="inferred from homology"/>
<dbReference type="AlphaFoldDB" id="A0A533I9H1"/>
<name>A0A533I9H1_PARDE</name>
<dbReference type="CDD" id="cd05233">
    <property type="entry name" value="SDR_c"/>
    <property type="match status" value="1"/>
</dbReference>
<dbReference type="PANTHER" id="PTHR44196:SF2">
    <property type="entry name" value="SHORT-CHAIN DEHYDROGENASE-RELATED"/>
    <property type="match status" value="1"/>
</dbReference>
<dbReference type="InterPro" id="IPR036291">
    <property type="entry name" value="NAD(P)-bd_dom_sf"/>
</dbReference>
<sequence length="269" mass="28009">MNATDNHGKLAVVTGGSAGIGLELSRLLAADGYDLIVTGTSGRVHDAASDLRGRGISVSAVQSDLSSPNGVQAVISAVQDAGRAPDMLVLNAGIAIGGAFLDVPLDQHLQLLSLNITSTVRLCHALLPGMVAQGGGRVLFVSSLSATTPTPFESVYGPSKAFMTSFGHGLREELRGTNVQITILHPGATATEFHSRAGMGETAFGDNAWKNDPIEVAKQGYAAMKTGVTSLIGGDEDTQAAGREHKRLSEEEKARRHAEMARPGTRKTV</sequence>
<dbReference type="Gene3D" id="3.40.50.720">
    <property type="entry name" value="NAD(P)-binding Rossmann-like Domain"/>
    <property type="match status" value="1"/>
</dbReference>
<feature type="region of interest" description="Disordered" evidence="3">
    <location>
        <begin position="234"/>
        <end position="269"/>
    </location>
</feature>
<evidence type="ECO:0000313" key="5">
    <source>
        <dbReference type="Proteomes" id="UP000315344"/>
    </source>
</evidence>